<evidence type="ECO:0000313" key="2">
    <source>
        <dbReference type="Proteomes" id="UP001163603"/>
    </source>
</evidence>
<organism evidence="1 2">
    <name type="scientific">Pistacia integerrima</name>
    <dbReference type="NCBI Taxonomy" id="434235"/>
    <lineage>
        <taxon>Eukaryota</taxon>
        <taxon>Viridiplantae</taxon>
        <taxon>Streptophyta</taxon>
        <taxon>Embryophyta</taxon>
        <taxon>Tracheophyta</taxon>
        <taxon>Spermatophyta</taxon>
        <taxon>Magnoliopsida</taxon>
        <taxon>eudicotyledons</taxon>
        <taxon>Gunneridae</taxon>
        <taxon>Pentapetalae</taxon>
        <taxon>rosids</taxon>
        <taxon>malvids</taxon>
        <taxon>Sapindales</taxon>
        <taxon>Anacardiaceae</taxon>
        <taxon>Pistacia</taxon>
    </lineage>
</organism>
<protein>
    <submittedName>
        <fullName evidence="1">Uncharacterized protein</fullName>
    </submittedName>
</protein>
<name>A0ACC0XKL5_9ROSI</name>
<dbReference type="EMBL" id="CM047747">
    <property type="protein sequence ID" value="KAJ0018849.1"/>
    <property type="molecule type" value="Genomic_DNA"/>
</dbReference>
<sequence>MKYSWKVLREVMRVTPAIQGTIIREASTDFTYAGYTVPKGWKVYWNVNSTNKNPKYFPNPEIFDPSRHDETNNLPLFTFVPFGGGPRMCPGKEYAQLVTLTFVHNVMKRFKWEIVLPKERIIGETMPTPEQGLPIRLYHY</sequence>
<evidence type="ECO:0000313" key="1">
    <source>
        <dbReference type="EMBL" id="KAJ0018849.1"/>
    </source>
</evidence>
<proteinExistence type="predicted"/>
<comment type="caution">
    <text evidence="1">The sequence shown here is derived from an EMBL/GenBank/DDBJ whole genome shotgun (WGS) entry which is preliminary data.</text>
</comment>
<gene>
    <name evidence="1" type="ORF">Pint_11444</name>
</gene>
<reference evidence="2" key="1">
    <citation type="journal article" date="2023" name="G3 (Bethesda)">
        <title>Genome assembly and association tests identify interacting loci associated with vigor, precocity, and sex in interspecific pistachio rootstocks.</title>
        <authorList>
            <person name="Palmer W."/>
            <person name="Jacygrad E."/>
            <person name="Sagayaradj S."/>
            <person name="Cavanaugh K."/>
            <person name="Han R."/>
            <person name="Bertier L."/>
            <person name="Beede B."/>
            <person name="Kafkas S."/>
            <person name="Golino D."/>
            <person name="Preece J."/>
            <person name="Michelmore R."/>
        </authorList>
    </citation>
    <scope>NUCLEOTIDE SEQUENCE [LARGE SCALE GENOMIC DNA]</scope>
</reference>
<accession>A0ACC0XKL5</accession>
<dbReference type="Proteomes" id="UP001163603">
    <property type="component" value="Chromosome 12"/>
</dbReference>
<keyword evidence="2" id="KW-1185">Reference proteome</keyword>